<dbReference type="InterPro" id="IPR050327">
    <property type="entry name" value="Proton-linked_MCT"/>
</dbReference>
<feature type="transmembrane region" description="Helical" evidence="3">
    <location>
        <begin position="111"/>
        <end position="132"/>
    </location>
</feature>
<feature type="transmembrane region" description="Helical" evidence="3">
    <location>
        <begin position="493"/>
        <end position="516"/>
    </location>
</feature>
<dbReference type="InterPro" id="IPR036259">
    <property type="entry name" value="MFS_trans_sf"/>
</dbReference>
<keyword evidence="3" id="KW-1133">Transmembrane helix</keyword>
<evidence type="ECO:0000313" key="8">
    <source>
        <dbReference type="RefSeq" id="XP_028130709.1"/>
    </source>
</evidence>
<dbReference type="InterPro" id="IPR011701">
    <property type="entry name" value="MFS"/>
</dbReference>
<feature type="transmembrane region" description="Helical" evidence="3">
    <location>
        <begin position="144"/>
        <end position="165"/>
    </location>
</feature>
<evidence type="ECO:0000259" key="4">
    <source>
        <dbReference type="PROSITE" id="PS50850"/>
    </source>
</evidence>
<dbReference type="RefSeq" id="XP_028130709.1">
    <property type="nucleotide sequence ID" value="XM_028274908.1"/>
</dbReference>
<dbReference type="Gene3D" id="1.20.1250.20">
    <property type="entry name" value="MFS general substrate transporter like domains"/>
    <property type="match status" value="1"/>
</dbReference>
<gene>
    <name evidence="7 8" type="primary">LOC114326515</name>
</gene>
<reference evidence="5" key="2">
    <citation type="submission" date="2025-05" db="UniProtKB">
        <authorList>
            <consortium name="EnsemblMetazoa"/>
        </authorList>
    </citation>
    <scope>IDENTIFICATION</scope>
</reference>
<name>A0A6P7F5F4_DIAVI</name>
<feature type="transmembrane region" description="Helical" evidence="3">
    <location>
        <begin position="171"/>
        <end position="192"/>
    </location>
</feature>
<feature type="transmembrane region" description="Helical" evidence="3">
    <location>
        <begin position="434"/>
        <end position="456"/>
    </location>
</feature>
<dbReference type="SUPFAM" id="SSF103473">
    <property type="entry name" value="MFS general substrate transporter"/>
    <property type="match status" value="1"/>
</dbReference>
<dbReference type="PANTHER" id="PTHR11360:SF229">
    <property type="entry name" value="AGAP007601-PA"/>
    <property type="match status" value="1"/>
</dbReference>
<dbReference type="GO" id="GO:0008028">
    <property type="term" value="F:monocarboxylic acid transmembrane transporter activity"/>
    <property type="evidence" value="ECO:0007669"/>
    <property type="project" value="TreeGrafter"/>
</dbReference>
<keyword evidence="6" id="KW-1185">Reference proteome</keyword>
<sequence>MERQNSVAPPDGGWGWMVVFGAALINMVNQAMFANFGLIFGEYLKEIGGGHATGITLVLALSVVVTNFAGLIVGPLLKILEIRTFTLIGIGCVGTGMIVSSFGTATWHIVIGYSVMTGFGLGLLASGTFLIINDYFTTKKSTAVGISMAGTAVGQMTMPLFIGWLLKKYEYSGTTFILGFISYSGAIGALFFKPILCCKKWAPAEQVAAIENGPEKPEKEKINSVSTIPKPEEEKLLKVPNGERKVSITERNGHRRERKISSGEWERKSAERKLSKSEGGARGMIKSYSQAMIKDHVDVTYKESAIEMASSQFHINKGDEKKHWLRKISKALGFELLKDPIYVHIVVGLGLVYVSTVSFGAFFPIFLQDEANLNMIQTTTTMTALSSADVLGRVTASEICRRLKMSNRKTFMFGATLLAIMRSVEVLMPSYLSLAIVAFIVGYFRAIAVINQNLVISEYIPKEKLPSAVGLNMVTKALLQLTFGQALGLLKDLWSYAICIHTLNVITIVVIVSWSFEIFITGLRTKNTEEEDTKPTEVNS</sequence>
<keyword evidence="3" id="KW-0812">Transmembrane</keyword>
<dbReference type="Pfam" id="PF07690">
    <property type="entry name" value="MFS_1"/>
    <property type="match status" value="1"/>
</dbReference>
<organism evidence="7">
    <name type="scientific">Diabrotica virgifera virgifera</name>
    <name type="common">western corn rootworm</name>
    <dbReference type="NCBI Taxonomy" id="50390"/>
    <lineage>
        <taxon>Eukaryota</taxon>
        <taxon>Metazoa</taxon>
        <taxon>Ecdysozoa</taxon>
        <taxon>Arthropoda</taxon>
        <taxon>Hexapoda</taxon>
        <taxon>Insecta</taxon>
        <taxon>Pterygota</taxon>
        <taxon>Neoptera</taxon>
        <taxon>Endopterygota</taxon>
        <taxon>Coleoptera</taxon>
        <taxon>Polyphaga</taxon>
        <taxon>Cucujiformia</taxon>
        <taxon>Chrysomeloidea</taxon>
        <taxon>Chrysomelidae</taxon>
        <taxon>Galerucinae</taxon>
        <taxon>Diabroticina</taxon>
        <taxon>Diabroticites</taxon>
        <taxon>Diabrotica</taxon>
    </lineage>
</organism>
<dbReference type="PANTHER" id="PTHR11360">
    <property type="entry name" value="MONOCARBOXYLATE TRANSPORTER"/>
    <property type="match status" value="1"/>
</dbReference>
<dbReference type="KEGG" id="dvv:114326515"/>
<proteinExistence type="predicted"/>
<evidence type="ECO:0000313" key="7">
    <source>
        <dbReference type="RefSeq" id="XP_028130706.1"/>
    </source>
</evidence>
<evidence type="ECO:0000256" key="2">
    <source>
        <dbReference type="SAM" id="MobiDB-lite"/>
    </source>
</evidence>
<feature type="transmembrane region" description="Helical" evidence="3">
    <location>
        <begin position="341"/>
        <end position="367"/>
    </location>
</feature>
<evidence type="ECO:0000256" key="1">
    <source>
        <dbReference type="ARBA" id="ARBA00004141"/>
    </source>
</evidence>
<feature type="compositionally biased region" description="Basic and acidic residues" evidence="2">
    <location>
        <begin position="259"/>
        <end position="276"/>
    </location>
</feature>
<evidence type="ECO:0000313" key="5">
    <source>
        <dbReference type="EnsemblMetazoa" id="XP_028130706.1"/>
    </source>
</evidence>
<dbReference type="Proteomes" id="UP001652700">
    <property type="component" value="Unplaced"/>
</dbReference>
<feature type="region of interest" description="Disordered" evidence="2">
    <location>
        <begin position="250"/>
        <end position="278"/>
    </location>
</feature>
<protein>
    <submittedName>
        <fullName evidence="7">Monocarboxylate transporter 9-like isoform X1</fullName>
    </submittedName>
    <submittedName>
        <fullName evidence="8">Monocarboxylate transporter 9-like isoform X3</fullName>
    </submittedName>
</protein>
<dbReference type="RefSeq" id="XP_028130706.1">
    <property type="nucleotide sequence ID" value="XM_028274905.1"/>
</dbReference>
<reference evidence="7 8" key="1">
    <citation type="submission" date="2025-04" db="UniProtKB">
        <authorList>
            <consortium name="RefSeq"/>
        </authorList>
    </citation>
    <scope>IDENTIFICATION</scope>
    <source>
        <tissue evidence="7 8">Whole insect</tissue>
    </source>
</reference>
<feature type="transmembrane region" description="Helical" evidence="3">
    <location>
        <begin position="85"/>
        <end position="105"/>
    </location>
</feature>
<dbReference type="PROSITE" id="PS50850">
    <property type="entry name" value="MFS"/>
    <property type="match status" value="1"/>
</dbReference>
<dbReference type="GeneID" id="114326515"/>
<dbReference type="EnsemblMetazoa" id="XM_028274905.2">
    <property type="protein sequence ID" value="XP_028130706.1"/>
    <property type="gene ID" value="LOC114326515"/>
</dbReference>
<keyword evidence="3" id="KW-0472">Membrane</keyword>
<dbReference type="AlphaFoldDB" id="A0A6P7F5F4"/>
<comment type="subcellular location">
    <subcellularLocation>
        <location evidence="1">Membrane</location>
        <topology evidence="1">Multi-pass membrane protein</topology>
    </subcellularLocation>
</comment>
<dbReference type="InterPro" id="IPR020846">
    <property type="entry name" value="MFS_dom"/>
</dbReference>
<feature type="transmembrane region" description="Helical" evidence="3">
    <location>
        <begin position="468"/>
        <end position="487"/>
    </location>
</feature>
<evidence type="ECO:0000256" key="3">
    <source>
        <dbReference type="SAM" id="Phobius"/>
    </source>
</evidence>
<feature type="transmembrane region" description="Helical" evidence="3">
    <location>
        <begin position="12"/>
        <end position="32"/>
    </location>
</feature>
<dbReference type="GO" id="GO:0016020">
    <property type="term" value="C:membrane"/>
    <property type="evidence" value="ECO:0007669"/>
    <property type="project" value="UniProtKB-SubCell"/>
</dbReference>
<dbReference type="OrthoDB" id="8055603at2759"/>
<evidence type="ECO:0000313" key="6">
    <source>
        <dbReference type="Proteomes" id="UP001652700"/>
    </source>
</evidence>
<accession>A0A6P7F5F4</accession>
<feature type="domain" description="Major facilitator superfamily (MFS) profile" evidence="4">
    <location>
        <begin position="15"/>
        <end position="525"/>
    </location>
</feature>
<feature type="transmembrane region" description="Helical" evidence="3">
    <location>
        <begin position="52"/>
        <end position="73"/>
    </location>
</feature>